<protein>
    <submittedName>
        <fullName evidence="2">Uncharacterized protein</fullName>
    </submittedName>
</protein>
<name>A0A8J2JYD2_9HEXA</name>
<comment type="caution">
    <text evidence="2">The sequence shown here is derived from an EMBL/GenBank/DDBJ whole genome shotgun (WGS) entry which is preliminary data.</text>
</comment>
<organism evidence="2 3">
    <name type="scientific">Allacma fusca</name>
    <dbReference type="NCBI Taxonomy" id="39272"/>
    <lineage>
        <taxon>Eukaryota</taxon>
        <taxon>Metazoa</taxon>
        <taxon>Ecdysozoa</taxon>
        <taxon>Arthropoda</taxon>
        <taxon>Hexapoda</taxon>
        <taxon>Collembola</taxon>
        <taxon>Symphypleona</taxon>
        <taxon>Sminthuridae</taxon>
        <taxon>Allacma</taxon>
    </lineage>
</organism>
<evidence type="ECO:0000313" key="3">
    <source>
        <dbReference type="Proteomes" id="UP000708208"/>
    </source>
</evidence>
<feature type="region of interest" description="Disordered" evidence="1">
    <location>
        <begin position="271"/>
        <end position="301"/>
    </location>
</feature>
<dbReference type="Proteomes" id="UP000708208">
    <property type="component" value="Unassembled WGS sequence"/>
</dbReference>
<keyword evidence="3" id="KW-1185">Reference proteome</keyword>
<gene>
    <name evidence="2" type="ORF">AFUS01_LOCUS13265</name>
</gene>
<evidence type="ECO:0000256" key="1">
    <source>
        <dbReference type="SAM" id="MobiDB-lite"/>
    </source>
</evidence>
<sequence>MFQGGFSQLESSKDMTAMLEVPLNPTTPKRKDSFKDPKPFDLFVKPRCLCGLREIIQLGEFNLNIVLLLRRSFTVLNMKWEGPGNAGGLESGIPLRPGERAGFGLDIPGRPGGLGSGIPGAPGRSGQAGEIGGIGGQGLGIPEGLGGRVEPGDGLNFEGVVGKISQGDNEFMLYKSTRNDRSSICSTQVPVITYIQIQSTTINKYILKDLMESRNYNNSGFLSALIQLPYFFPVPVFGISVVIRHISPKEQICFASVMLVPGRFHPPQVQQGHARYARRSENPETLGEFQGPQTEEAPGEIGGEIGAAAGLEGNDCEVICTTGPSVTPGPPVTPVTPGTPGIPGPPGLIGVVGVGIKTSGGGGVYD</sequence>
<dbReference type="AlphaFoldDB" id="A0A8J2JYD2"/>
<proteinExistence type="predicted"/>
<dbReference type="EMBL" id="CAJVCH010107245">
    <property type="protein sequence ID" value="CAG7724230.1"/>
    <property type="molecule type" value="Genomic_DNA"/>
</dbReference>
<accession>A0A8J2JYD2</accession>
<evidence type="ECO:0000313" key="2">
    <source>
        <dbReference type="EMBL" id="CAG7724230.1"/>
    </source>
</evidence>
<reference evidence="2" key="1">
    <citation type="submission" date="2021-06" db="EMBL/GenBank/DDBJ databases">
        <authorList>
            <person name="Hodson N. C."/>
            <person name="Mongue J. A."/>
            <person name="Jaron S. K."/>
        </authorList>
    </citation>
    <scope>NUCLEOTIDE SEQUENCE</scope>
</reference>